<dbReference type="AlphaFoldDB" id="A0A7W9PSD0"/>
<reference evidence="10 11" key="1">
    <citation type="submission" date="2020-08" db="EMBL/GenBank/DDBJ databases">
        <title>Genomic Encyclopedia of Type Strains, Phase III (KMG-III): the genomes of soil and plant-associated and newly described type strains.</title>
        <authorList>
            <person name="Whitman W."/>
        </authorList>
    </citation>
    <scope>NUCLEOTIDE SEQUENCE [LARGE SCALE GENOMIC DNA]</scope>
    <source>
        <strain evidence="10 11">CECT 3313</strain>
    </source>
</reference>
<dbReference type="InterPro" id="IPR029016">
    <property type="entry name" value="GAF-like_dom_sf"/>
</dbReference>
<comment type="caution">
    <text evidence="10">The sequence shown here is derived from an EMBL/GenBank/DDBJ whole genome shotgun (WGS) entry which is preliminary data.</text>
</comment>
<keyword evidence="4 8" id="KW-0378">Hydrolase</keyword>
<dbReference type="PANTHER" id="PTHR13604:SF0">
    <property type="entry name" value="ABASIC SITE PROCESSING PROTEIN HMCES"/>
    <property type="match status" value="1"/>
</dbReference>
<dbReference type="Pfam" id="PF13185">
    <property type="entry name" value="GAF_2"/>
    <property type="match status" value="1"/>
</dbReference>
<dbReference type="Gene3D" id="3.30.450.40">
    <property type="match status" value="1"/>
</dbReference>
<accession>A0A7W9PSD0</accession>
<dbReference type="SUPFAM" id="SSF143081">
    <property type="entry name" value="BB1717-like"/>
    <property type="match status" value="1"/>
</dbReference>
<dbReference type="RefSeq" id="WP_225817301.1">
    <property type="nucleotide sequence ID" value="NZ_JACHJK010000003.1"/>
</dbReference>
<evidence type="ECO:0000256" key="3">
    <source>
        <dbReference type="ARBA" id="ARBA00022763"/>
    </source>
</evidence>
<organism evidence="10 11">
    <name type="scientific">Streptomyces echinatus</name>
    <dbReference type="NCBI Taxonomy" id="67293"/>
    <lineage>
        <taxon>Bacteria</taxon>
        <taxon>Bacillati</taxon>
        <taxon>Actinomycetota</taxon>
        <taxon>Actinomycetes</taxon>
        <taxon>Kitasatosporales</taxon>
        <taxon>Streptomycetaceae</taxon>
        <taxon>Streptomyces</taxon>
    </lineage>
</organism>
<evidence type="ECO:0000256" key="1">
    <source>
        <dbReference type="ARBA" id="ARBA00008136"/>
    </source>
</evidence>
<keyword evidence="5" id="KW-0190">Covalent protein-DNA linkage</keyword>
<dbReference type="PANTHER" id="PTHR13604">
    <property type="entry name" value="DC12-RELATED"/>
    <property type="match status" value="1"/>
</dbReference>
<evidence type="ECO:0000256" key="2">
    <source>
        <dbReference type="ARBA" id="ARBA00022670"/>
    </source>
</evidence>
<evidence type="ECO:0000256" key="4">
    <source>
        <dbReference type="ARBA" id="ARBA00022801"/>
    </source>
</evidence>
<evidence type="ECO:0000256" key="7">
    <source>
        <dbReference type="ARBA" id="ARBA00023239"/>
    </source>
</evidence>
<dbReference type="Gene3D" id="3.90.1680.10">
    <property type="entry name" value="SOS response associated peptidase-like"/>
    <property type="match status" value="1"/>
</dbReference>
<gene>
    <name evidence="10" type="ORF">FHS34_001833</name>
</gene>
<evidence type="ECO:0000313" key="11">
    <source>
        <dbReference type="Proteomes" id="UP000585836"/>
    </source>
</evidence>
<proteinExistence type="inferred from homology"/>
<protein>
    <recommendedName>
        <fullName evidence="8">Abasic site processing protein</fullName>
        <ecNumber evidence="8">3.4.-.-</ecNumber>
    </recommendedName>
</protein>
<dbReference type="GO" id="GO:0106300">
    <property type="term" value="P:protein-DNA covalent cross-linking repair"/>
    <property type="evidence" value="ECO:0007669"/>
    <property type="project" value="InterPro"/>
</dbReference>
<sequence length="288" mass="31931">MVPRRNGSGRGLEQVRTQLFTDALAQAHRYAERFGHLAVPHTDSSRGQGFVLGRWLANRRADPAGLTAQQTALLRPLRWGLVPSWAREEKIGARMIYARVETVHEKPAFRRAFLTRRCLLPADGFFEWQPGVRDLLAQSSVEDTLQCITSAATGLVEGCDAAGILILHGRQVKTLAPTDQLIIDSYQLQERLGEGPCFDAARSKQGERIFRIADFTQQEPRWPAYAPQAHDLGVGSMMGFLLYTEEEELGALNLYSRKPGAFTDDSETAGWLLASHATVAFSSARTHA</sequence>
<keyword evidence="6" id="KW-0238">DNA-binding</keyword>
<evidence type="ECO:0000256" key="6">
    <source>
        <dbReference type="ARBA" id="ARBA00023125"/>
    </source>
</evidence>
<keyword evidence="2 8" id="KW-0645">Protease</keyword>
<dbReference type="GO" id="GO:0008233">
    <property type="term" value="F:peptidase activity"/>
    <property type="evidence" value="ECO:0007669"/>
    <property type="project" value="UniProtKB-KW"/>
</dbReference>
<keyword evidence="3" id="KW-0227">DNA damage</keyword>
<dbReference type="EMBL" id="JACHJK010000003">
    <property type="protein sequence ID" value="MBB5926377.1"/>
    <property type="molecule type" value="Genomic_DNA"/>
</dbReference>
<feature type="domain" description="GAF" evidence="9">
    <location>
        <begin position="139"/>
        <end position="281"/>
    </location>
</feature>
<dbReference type="GO" id="GO:0006508">
    <property type="term" value="P:proteolysis"/>
    <property type="evidence" value="ECO:0007669"/>
    <property type="project" value="UniProtKB-KW"/>
</dbReference>
<name>A0A7W9PSD0_9ACTN</name>
<comment type="similarity">
    <text evidence="1 8">Belongs to the SOS response-associated peptidase family.</text>
</comment>
<keyword evidence="11" id="KW-1185">Reference proteome</keyword>
<dbReference type="InterPro" id="IPR036590">
    <property type="entry name" value="SRAP-like"/>
</dbReference>
<keyword evidence="7" id="KW-0456">Lyase</keyword>
<dbReference type="Pfam" id="PF02586">
    <property type="entry name" value="SRAP"/>
    <property type="match status" value="1"/>
</dbReference>
<dbReference type="InterPro" id="IPR003738">
    <property type="entry name" value="SRAP"/>
</dbReference>
<evidence type="ECO:0000259" key="9">
    <source>
        <dbReference type="Pfam" id="PF13185"/>
    </source>
</evidence>
<dbReference type="EC" id="3.4.-.-" evidence="8"/>
<evidence type="ECO:0000256" key="8">
    <source>
        <dbReference type="RuleBase" id="RU364100"/>
    </source>
</evidence>
<dbReference type="SUPFAM" id="SSF55781">
    <property type="entry name" value="GAF domain-like"/>
    <property type="match status" value="1"/>
</dbReference>
<dbReference type="InterPro" id="IPR003018">
    <property type="entry name" value="GAF"/>
</dbReference>
<dbReference type="Proteomes" id="UP000585836">
    <property type="component" value="Unassembled WGS sequence"/>
</dbReference>
<evidence type="ECO:0000256" key="5">
    <source>
        <dbReference type="ARBA" id="ARBA00023124"/>
    </source>
</evidence>
<dbReference type="GO" id="GO:0003697">
    <property type="term" value="F:single-stranded DNA binding"/>
    <property type="evidence" value="ECO:0007669"/>
    <property type="project" value="InterPro"/>
</dbReference>
<evidence type="ECO:0000313" key="10">
    <source>
        <dbReference type="EMBL" id="MBB5926377.1"/>
    </source>
</evidence>
<dbReference type="GO" id="GO:0016829">
    <property type="term" value="F:lyase activity"/>
    <property type="evidence" value="ECO:0007669"/>
    <property type="project" value="UniProtKB-KW"/>
</dbReference>